<organism evidence="1 2">
    <name type="scientific">Paraglaciecola psychrophila 170</name>
    <dbReference type="NCBI Taxonomy" id="1129794"/>
    <lineage>
        <taxon>Bacteria</taxon>
        <taxon>Pseudomonadati</taxon>
        <taxon>Pseudomonadota</taxon>
        <taxon>Gammaproteobacteria</taxon>
        <taxon>Alteromonadales</taxon>
        <taxon>Alteromonadaceae</taxon>
        <taxon>Paraglaciecola</taxon>
    </lineage>
</organism>
<dbReference type="Pfam" id="PF13416">
    <property type="entry name" value="SBP_bac_8"/>
    <property type="match status" value="1"/>
</dbReference>
<dbReference type="SUPFAM" id="SSF53850">
    <property type="entry name" value="Periplasmic binding protein-like II"/>
    <property type="match status" value="1"/>
</dbReference>
<evidence type="ECO:0000313" key="1">
    <source>
        <dbReference type="EMBL" id="AGH47595.1"/>
    </source>
</evidence>
<dbReference type="HOGENOM" id="CLU_045122_0_0_6"/>
<dbReference type="EMBL" id="CP003837">
    <property type="protein sequence ID" value="AGH47595.1"/>
    <property type="molecule type" value="Genomic_DNA"/>
</dbReference>
<dbReference type="AlphaFoldDB" id="M4RV69"/>
<dbReference type="InterPro" id="IPR027020">
    <property type="entry name" value="YnjB"/>
</dbReference>
<proteinExistence type="predicted"/>
<dbReference type="PATRIC" id="fig|1129794.4.peg.5477"/>
<gene>
    <name evidence="1" type="ORF">C427_5498</name>
</gene>
<dbReference type="RefSeq" id="WP_015431418.1">
    <property type="nucleotide sequence ID" value="NC_020514.1"/>
</dbReference>
<dbReference type="PANTHER" id="PTHR42779:SF1">
    <property type="entry name" value="PROTEIN YNJB"/>
    <property type="match status" value="1"/>
</dbReference>
<dbReference type="PANTHER" id="PTHR42779">
    <property type="entry name" value="PROTEIN YNJB"/>
    <property type="match status" value="1"/>
</dbReference>
<dbReference type="OrthoDB" id="3239593at2"/>
<dbReference type="NCBIfam" id="NF008633">
    <property type="entry name" value="PRK11622.1"/>
    <property type="match status" value="1"/>
</dbReference>
<evidence type="ECO:0000313" key="2">
    <source>
        <dbReference type="Proteomes" id="UP000011864"/>
    </source>
</evidence>
<dbReference type="PIRSF" id="PIRSF029172">
    <property type="entry name" value="UCP029172_ABC_sbc_YnjB"/>
    <property type="match status" value="1"/>
</dbReference>
<dbReference type="Gene3D" id="3.40.190.10">
    <property type="entry name" value="Periplasmic binding protein-like II"/>
    <property type="match status" value="2"/>
</dbReference>
<name>M4RV69_9ALTE</name>
<dbReference type="InterPro" id="IPR006059">
    <property type="entry name" value="SBP"/>
</dbReference>
<protein>
    <submittedName>
        <fullName evidence="1">Putative ABC transporter solute-binding protein</fullName>
    </submittedName>
</protein>
<keyword evidence="2" id="KW-1185">Reference proteome</keyword>
<dbReference type="Proteomes" id="UP000011864">
    <property type="component" value="Chromosome"/>
</dbReference>
<dbReference type="STRING" id="1129794.C427_5498"/>
<dbReference type="eggNOG" id="COG4134">
    <property type="taxonomic scope" value="Bacteria"/>
</dbReference>
<sequence length="377" mass="42510">MFLHFFWVPANADETVKSVATVDENSAQWQQTLSAAKGHSVYFYAWGGSKAVNEYLRWATREIAQQYRIKLIHVKVTDPSEPVSRLKAENGRASAIDLMWVNGENFAYLKQQGFLLGNLWSAIPNTAFLAVHSLPITVDFGESMDGFEVPWGIGQFNLIAENEVFQPPQVSAQSLLEIAKKQPKTVTYPRPPEFHGTTFLKQLLVDLTNADSRLYQLATEQAQEQLLPVLWQFLDQLHPHLWQQGKAFPSSAAEQLLLYQQKILSMAVSFNPNQWLKEKSTQQISESSVRRYFTDGAITNSHNLAIPKSAPSSNAAKVVINFMLSEKAQQEKFTGVWGDPPVITSLLDEKATMPAHPELHSSWHVIIEDAWQQRYGG</sequence>
<accession>M4RV69</accession>
<dbReference type="KEGG" id="gps:C427_5498"/>
<reference evidence="1 2" key="1">
    <citation type="journal article" date="2013" name="Genome Announc.">
        <title>Complete Genome Sequence of Glaciecola psychrophila Strain 170T.</title>
        <authorList>
            <person name="Yin J."/>
            <person name="Chen J."/>
            <person name="Liu G."/>
            <person name="Yu Y."/>
            <person name="Song L."/>
            <person name="Wang X."/>
            <person name="Qu X."/>
        </authorList>
    </citation>
    <scope>NUCLEOTIDE SEQUENCE [LARGE SCALE GENOMIC DNA]</scope>
    <source>
        <strain evidence="1 2">170</strain>
    </source>
</reference>